<dbReference type="PATRIC" id="fig|1423726.3.peg.1391"/>
<proteinExistence type="predicted"/>
<dbReference type="InterPro" id="IPR036412">
    <property type="entry name" value="HAD-like_sf"/>
</dbReference>
<dbReference type="Gene3D" id="3.40.50.1000">
    <property type="entry name" value="HAD superfamily/HAD-like"/>
    <property type="match status" value="1"/>
</dbReference>
<dbReference type="InterPro" id="IPR041492">
    <property type="entry name" value="HAD_2"/>
</dbReference>
<reference evidence="1 2" key="1">
    <citation type="journal article" date="2015" name="Genome Announc.">
        <title>Expanding the biotechnology potential of lactobacilli through comparative genomics of 213 strains and associated genera.</title>
        <authorList>
            <person name="Sun Z."/>
            <person name="Harris H.M."/>
            <person name="McCann A."/>
            <person name="Guo C."/>
            <person name="Argimon S."/>
            <person name="Zhang W."/>
            <person name="Yang X."/>
            <person name="Jeffery I.B."/>
            <person name="Cooney J.C."/>
            <person name="Kagawa T.F."/>
            <person name="Liu W."/>
            <person name="Song Y."/>
            <person name="Salvetti E."/>
            <person name="Wrobel A."/>
            <person name="Rasinkangas P."/>
            <person name="Parkhill J."/>
            <person name="Rea M.C."/>
            <person name="O'Sullivan O."/>
            <person name="Ritari J."/>
            <person name="Douillard F.P."/>
            <person name="Paul Ross R."/>
            <person name="Yang R."/>
            <person name="Briner A.E."/>
            <person name="Felis G.E."/>
            <person name="de Vos W.M."/>
            <person name="Barrangou R."/>
            <person name="Klaenhammer T.R."/>
            <person name="Caufield P.W."/>
            <person name="Cui Y."/>
            <person name="Zhang H."/>
            <person name="O'Toole P.W."/>
        </authorList>
    </citation>
    <scope>NUCLEOTIDE SEQUENCE [LARGE SCALE GENOMIC DNA]</scope>
    <source>
        <strain evidence="1 2">DSM 20003</strain>
    </source>
</reference>
<dbReference type="Gene3D" id="1.10.150.240">
    <property type="entry name" value="Putative phosphatase, domain 2"/>
    <property type="match status" value="1"/>
</dbReference>
<accession>A0A0R1H0Y9</accession>
<dbReference type="NCBIfam" id="TIGR01509">
    <property type="entry name" value="HAD-SF-IA-v3"/>
    <property type="match status" value="1"/>
</dbReference>
<comment type="caution">
    <text evidence="1">The sequence shown here is derived from an EMBL/GenBank/DDBJ whole genome shotgun (WGS) entry which is preliminary data.</text>
</comment>
<evidence type="ECO:0000313" key="1">
    <source>
        <dbReference type="EMBL" id="KRK40144.1"/>
    </source>
</evidence>
<dbReference type="STRING" id="1423726.FC07_GL001345"/>
<dbReference type="InterPro" id="IPR006439">
    <property type="entry name" value="HAD-SF_hydro_IA"/>
</dbReference>
<name>A0A0R1H0Y9_9LACO</name>
<dbReference type="Pfam" id="PF13419">
    <property type="entry name" value="HAD_2"/>
    <property type="match status" value="1"/>
</dbReference>
<protein>
    <submittedName>
        <fullName evidence="1">Uncharacterized protein</fullName>
    </submittedName>
</protein>
<dbReference type="PANTHER" id="PTHR18901:SF38">
    <property type="entry name" value="PSEUDOURIDINE-5'-PHOSPHATASE"/>
    <property type="match status" value="1"/>
</dbReference>
<keyword evidence="2" id="KW-1185">Reference proteome</keyword>
<sequence length="211" mass="22923">MDGVIVDSEPPIIEAKQQVLAAFGVHQPESYHFKFMGMSFQAIWDNMRTELNLPVSTEELLKRYFKAYQQLIDANGQQPIPGSLALINGLAAQGYRLALASSSPLADIQRTLTAFGVLDRFEVVLSGYELAHPKPAPDIFNMARAKLGLQPNQCVVVEDSDNGIRAAQAAGIQAIAFDDPRYHPQRTAPGVIGVTSFKQVVPTATGISITD</sequence>
<dbReference type="EMBL" id="AZDA01000021">
    <property type="protein sequence ID" value="KRK40144.1"/>
    <property type="molecule type" value="Genomic_DNA"/>
</dbReference>
<dbReference type="PANTHER" id="PTHR18901">
    <property type="entry name" value="2-DEOXYGLUCOSE-6-PHOSPHATE PHOSPHATASE 2"/>
    <property type="match status" value="1"/>
</dbReference>
<organism evidence="1 2">
    <name type="scientific">Loigolactobacillus bifermentans DSM 20003</name>
    <dbReference type="NCBI Taxonomy" id="1423726"/>
    <lineage>
        <taxon>Bacteria</taxon>
        <taxon>Bacillati</taxon>
        <taxon>Bacillota</taxon>
        <taxon>Bacilli</taxon>
        <taxon>Lactobacillales</taxon>
        <taxon>Lactobacillaceae</taxon>
        <taxon>Loigolactobacillus</taxon>
    </lineage>
</organism>
<dbReference type="SUPFAM" id="SSF56784">
    <property type="entry name" value="HAD-like"/>
    <property type="match status" value="1"/>
</dbReference>
<gene>
    <name evidence="1" type="ORF">FC07_GL001345</name>
</gene>
<dbReference type="InterPro" id="IPR023214">
    <property type="entry name" value="HAD_sf"/>
</dbReference>
<dbReference type="AlphaFoldDB" id="A0A0R1H0Y9"/>
<dbReference type="Proteomes" id="UP000051461">
    <property type="component" value="Unassembled WGS sequence"/>
</dbReference>
<dbReference type="InterPro" id="IPR023198">
    <property type="entry name" value="PGP-like_dom2"/>
</dbReference>
<evidence type="ECO:0000313" key="2">
    <source>
        <dbReference type="Proteomes" id="UP000051461"/>
    </source>
</evidence>
<dbReference type="NCBIfam" id="TIGR01549">
    <property type="entry name" value="HAD-SF-IA-v1"/>
    <property type="match status" value="1"/>
</dbReference>